<dbReference type="AlphaFoldDB" id="A0A6L2JBF8"/>
<feature type="compositionally biased region" description="Basic and acidic residues" evidence="1">
    <location>
        <begin position="737"/>
        <end position="751"/>
    </location>
</feature>
<sequence>MLALTMCYPAFLITADVSVIYMHRFRDTVNKHGSSYRFKIDNKRFAVNVEVFREILSICPKIVGQEFVDPPTEDESLAFIKKLGHSREIKNLRDINDDLAYQINNKYAKKQDNMYNPRFTKAVINHFLQKNPSISIRNRMFMHTAKDDSVLGTVRFVYKHEDVQVYGALLLKEMTNPAMLTSESFHTYHVIVTGAQPPKLKKIHKKSDSTKSSEEIPPQKKSTRVKRSAKVSSAGSKKKATTKTDTGKGLKVLFEVALSKKSQLKEAIRLSKQDLYMSQASGSGAGTYEGTGTKPVVLDVPKRDSESETETWGDKKEEENIDERVPNPEDTQLSDKDNDEEKSEELGGDYEILYRDVNVNLRTKDVHITNVNQGRRDEHHVAQDSGLQYEDAHVTLTASQKTEGQTQSSSVSSDFTRKLLNFKNVSPVDYSIASVMDTTAQQTSHIVITTTPLPPSLVLPPTQQETPTHAPTIQEPITTAPPLPDFASVFRFDQRVSLEQEVSQLKQADNFVQIFESIKSRVLVIVDEHLSSRLGFAVQTDFQSYVVDFEKEAQAEHERFIEVIDKLVKEMVKDEVKSQLRKILPTKISDFATTLIKSIVAESYENVVLAKSSSQPTSTYESAASLTEFELKKILLDKMEQSKSYDKAPKHKDLYECLTKSYKLDKDLFETYGQAYSLKRDREDKDKDEDPFAGLDRGTPHSPHKSAHEKEPCHDSSVPHDQEFDTSNNDDQPTDEASTKDDWFKKPDKPSTPDQYLSDTYVVTMKMEILLESTSNKLMVEDQMEEQPAKDLADSIVGLPALLLVVCMAARLDKFEGIDFRRWQKKMYFLLSSMSVVYVLTTPVPNDGGDDPTVEQVRKRAKWDNDDYICRGTTTTTSNLLEHP</sequence>
<proteinExistence type="predicted"/>
<dbReference type="EMBL" id="BKCJ010000567">
    <property type="protein sequence ID" value="GEU34358.1"/>
    <property type="molecule type" value="Genomic_DNA"/>
</dbReference>
<reference evidence="2" key="1">
    <citation type="journal article" date="2019" name="Sci. Rep.">
        <title>Draft genome of Tanacetum cinerariifolium, the natural source of mosquito coil.</title>
        <authorList>
            <person name="Yamashiro T."/>
            <person name="Shiraishi A."/>
            <person name="Satake H."/>
            <person name="Nakayama K."/>
        </authorList>
    </citation>
    <scope>NUCLEOTIDE SEQUENCE</scope>
</reference>
<feature type="region of interest" description="Disordered" evidence="1">
    <location>
        <begin position="280"/>
        <end position="347"/>
    </location>
</feature>
<accession>A0A6L2JBF8</accession>
<name>A0A6L2JBF8_TANCI</name>
<feature type="compositionally biased region" description="Basic and acidic residues" evidence="1">
    <location>
        <begin position="680"/>
        <end position="690"/>
    </location>
</feature>
<organism evidence="2">
    <name type="scientific">Tanacetum cinerariifolium</name>
    <name type="common">Dalmatian daisy</name>
    <name type="synonym">Chrysanthemum cinerariifolium</name>
    <dbReference type="NCBI Taxonomy" id="118510"/>
    <lineage>
        <taxon>Eukaryota</taxon>
        <taxon>Viridiplantae</taxon>
        <taxon>Streptophyta</taxon>
        <taxon>Embryophyta</taxon>
        <taxon>Tracheophyta</taxon>
        <taxon>Spermatophyta</taxon>
        <taxon>Magnoliopsida</taxon>
        <taxon>eudicotyledons</taxon>
        <taxon>Gunneridae</taxon>
        <taxon>Pentapetalae</taxon>
        <taxon>asterids</taxon>
        <taxon>campanulids</taxon>
        <taxon>Asterales</taxon>
        <taxon>Asteraceae</taxon>
        <taxon>Asteroideae</taxon>
        <taxon>Anthemideae</taxon>
        <taxon>Anthemidinae</taxon>
        <taxon>Tanacetum</taxon>
    </lineage>
</organism>
<gene>
    <name evidence="2" type="ORF">Tci_006336</name>
</gene>
<evidence type="ECO:0000313" key="2">
    <source>
        <dbReference type="EMBL" id="GEU34358.1"/>
    </source>
</evidence>
<comment type="caution">
    <text evidence="2">The sequence shown here is derived from an EMBL/GenBank/DDBJ whole genome shotgun (WGS) entry which is preliminary data.</text>
</comment>
<feature type="compositionally biased region" description="Basic and acidic residues" evidence="1">
    <location>
        <begin position="300"/>
        <end position="327"/>
    </location>
</feature>
<feature type="region of interest" description="Disordered" evidence="1">
    <location>
        <begin position="680"/>
        <end position="756"/>
    </location>
</feature>
<feature type="compositionally biased region" description="Acidic residues" evidence="1">
    <location>
        <begin position="337"/>
        <end position="347"/>
    </location>
</feature>
<protein>
    <submittedName>
        <fullName evidence="2">Zinc finger, CCHC-type</fullName>
    </submittedName>
</protein>
<feature type="compositionally biased region" description="Basic and acidic residues" evidence="1">
    <location>
        <begin position="706"/>
        <end position="723"/>
    </location>
</feature>
<evidence type="ECO:0000256" key="1">
    <source>
        <dbReference type="SAM" id="MobiDB-lite"/>
    </source>
</evidence>
<feature type="region of interest" description="Disordered" evidence="1">
    <location>
        <begin position="199"/>
        <end position="244"/>
    </location>
</feature>
<feature type="compositionally biased region" description="Basic and acidic residues" evidence="1">
    <location>
        <begin position="206"/>
        <end position="218"/>
    </location>
</feature>